<keyword evidence="6" id="KW-0614">Plasmid</keyword>
<dbReference type="RefSeq" id="WP_000125165.1">
    <property type="nucleotide sequence ID" value="NZ_CATNRG010000059.1"/>
</dbReference>
<proteinExistence type="predicted"/>
<evidence type="ECO:0000256" key="1">
    <source>
        <dbReference type="ARBA" id="ARBA00022490"/>
    </source>
</evidence>
<dbReference type="InterPro" id="IPR016103">
    <property type="entry name" value="ProQ/FinO"/>
</dbReference>
<dbReference type="InterPro" id="IPR036442">
    <property type="entry name" value="ProQ/FinO_sf"/>
</dbReference>
<geneLocation type="plasmid" evidence="6">
    <name>p1081-CTXM</name>
</geneLocation>
<gene>
    <name evidence="6" type="primary">yaeC</name>
    <name evidence="6" type="ORF">BG81_006</name>
</gene>
<organism evidence="6">
    <name type="scientific">Shigella sonnei</name>
    <dbReference type="NCBI Taxonomy" id="624"/>
    <lineage>
        <taxon>Bacteria</taxon>
        <taxon>Pseudomonadati</taxon>
        <taxon>Pseudomonadota</taxon>
        <taxon>Gammaproteobacteria</taxon>
        <taxon>Enterobacterales</taxon>
        <taxon>Enterobacteriaceae</taxon>
        <taxon>Shigella</taxon>
    </lineage>
</organism>
<feature type="domain" description="ProQ/FinO" evidence="5">
    <location>
        <begin position="88"/>
        <end position="198"/>
    </location>
</feature>
<dbReference type="GO" id="GO:0005829">
    <property type="term" value="C:cytosol"/>
    <property type="evidence" value="ECO:0007669"/>
    <property type="project" value="TreeGrafter"/>
</dbReference>
<dbReference type="PANTHER" id="PTHR38106">
    <property type="entry name" value="RNA CHAPERONE PROQ"/>
    <property type="match status" value="1"/>
</dbReference>
<evidence type="ECO:0000256" key="2">
    <source>
        <dbReference type="ARBA" id="ARBA00022884"/>
    </source>
</evidence>
<dbReference type="SMART" id="SM00945">
    <property type="entry name" value="ProQ"/>
    <property type="match status" value="1"/>
</dbReference>
<feature type="region of interest" description="Disordered" evidence="4">
    <location>
        <begin position="36"/>
        <end position="65"/>
    </location>
</feature>
<dbReference type="GO" id="GO:0033592">
    <property type="term" value="F:RNA strand annealing activity"/>
    <property type="evidence" value="ECO:0007669"/>
    <property type="project" value="InterPro"/>
</dbReference>
<dbReference type="AlphaFoldDB" id="A0A023PXZ8"/>
<dbReference type="PANTHER" id="PTHR38106:SF1">
    <property type="entry name" value="RNA CHAPERONE PROQ"/>
    <property type="match status" value="1"/>
</dbReference>
<feature type="compositionally biased region" description="Basic and acidic residues" evidence="4">
    <location>
        <begin position="47"/>
        <end position="60"/>
    </location>
</feature>
<dbReference type="Pfam" id="PF04352">
    <property type="entry name" value="ProQ"/>
    <property type="match status" value="1"/>
</dbReference>
<dbReference type="EMBL" id="KJ460501">
    <property type="protein sequence ID" value="AHX39484.1"/>
    <property type="molecule type" value="Genomic_DNA"/>
</dbReference>
<evidence type="ECO:0000259" key="5">
    <source>
        <dbReference type="SMART" id="SM00945"/>
    </source>
</evidence>
<sequence>MTAIIEASMQPKKTPVIVVKKRRVLVMPENPVVNEKPQEVQKSAVNENKKVQKKDAVAEKTRKKQPQPWYLKKQITFPPKYPKEYFEKCFNKVRAVFPELWTDEKKNLPLKSGILQDVEKYLADNPDVDLTIEEWNCAVQVMTFRWQYLQNCTVPGATRYDLYGKPAGTVKKAHATYAQLVLDARKKASEKKQLKRKG</sequence>
<dbReference type="InterPro" id="IPR023529">
    <property type="entry name" value="ProQ"/>
</dbReference>
<accession>A0A023PXZ8</accession>
<reference evidence="6" key="1">
    <citation type="submission" date="2014-02" db="EMBL/GenBank/DDBJ databases">
        <title>Plasmid-encoding extended-spectrum beta-lactamase CTX-M-55 in a clinical Shigella sonnei strain, China.</title>
        <authorList>
            <person name="Qu F."/>
            <person name="Ying Z."/>
            <person name="Zhang C."/>
            <person name="Chen Z."/>
            <person name="Bao C."/>
            <person name="Chen S."/>
            <person name="Cui E."/>
            <person name="Yang H."/>
            <person name="Liu C."/>
            <person name="Mao Y."/>
            <person name="Zhou D."/>
        </authorList>
    </citation>
    <scope>NUCLEOTIDE SEQUENCE</scope>
    <source>
        <strain evidence="6">#1081</strain>
        <plasmid evidence="6">p1081-CTXM</plasmid>
    </source>
</reference>
<protein>
    <submittedName>
        <fullName evidence="6">YaeC protein</fullName>
    </submittedName>
</protein>
<dbReference type="CDD" id="cd00236">
    <property type="entry name" value="FinO_conjug_rep"/>
    <property type="match status" value="1"/>
</dbReference>
<name>A0A023PXZ8_SHISO</name>
<keyword evidence="1" id="KW-0963">Cytoplasm</keyword>
<evidence type="ECO:0000256" key="3">
    <source>
        <dbReference type="ARBA" id="ARBA00023186"/>
    </source>
</evidence>
<dbReference type="GO" id="GO:0010608">
    <property type="term" value="P:post-transcriptional regulation of gene expression"/>
    <property type="evidence" value="ECO:0007669"/>
    <property type="project" value="InterPro"/>
</dbReference>
<evidence type="ECO:0000256" key="4">
    <source>
        <dbReference type="SAM" id="MobiDB-lite"/>
    </source>
</evidence>
<dbReference type="SUPFAM" id="SSF48657">
    <property type="entry name" value="FinO-like"/>
    <property type="match status" value="1"/>
</dbReference>
<keyword evidence="3" id="KW-0143">Chaperone</keyword>
<dbReference type="Gene3D" id="1.10.1710.10">
    <property type="entry name" value="ProQ/FinO domain"/>
    <property type="match status" value="1"/>
</dbReference>
<dbReference type="SMR" id="A0A023PXZ8"/>
<keyword evidence="2" id="KW-0694">RNA-binding</keyword>
<evidence type="ECO:0000313" key="6">
    <source>
        <dbReference type="EMBL" id="AHX39484.1"/>
    </source>
</evidence>
<dbReference type="GO" id="GO:0034057">
    <property type="term" value="F:RNA strand-exchange activity"/>
    <property type="evidence" value="ECO:0007669"/>
    <property type="project" value="InterPro"/>
</dbReference>